<dbReference type="OrthoDB" id="9814546at2"/>
<protein>
    <submittedName>
        <fullName evidence="7">Blr7346 protein</fullName>
    </submittedName>
</protein>
<feature type="chain" id="PRO_5004302509" evidence="5">
    <location>
        <begin position="30"/>
        <end position="316"/>
    </location>
</feature>
<evidence type="ECO:0000259" key="6">
    <source>
        <dbReference type="PROSITE" id="PS51123"/>
    </source>
</evidence>
<dbReference type="PRINTS" id="PR01021">
    <property type="entry name" value="OMPADOMAIN"/>
</dbReference>
<dbReference type="InterPro" id="IPR036737">
    <property type="entry name" value="OmpA-like_sf"/>
</dbReference>
<sequence length="316" mass="33899">MPMPAPRNIPGSLVLAALLCLLAVTTATAQTRDVAGSRDYPGIGRFAGSVITGYVVKDFDAARMQAAAFKDGQPTDARRLEGRVVRIAYRTNPGPSILEVSRNFETQLAKAGFETLLACDTDACGAIPFTENIDTLPIPQMWVDGFNYRYFAGRKSEGGRETYASVIVSQNNQDIYAQVTVAELGAIANKMVDAAAMAKGLGETGHIALYGIYFDTDKAVLKPESRPTLEQIAKLLTSQPQLNVFIVGHTDSQGAYEYNLDLSKRRAEAVAAELAKSFRIAQARLRTAGVGLLAPVGSNATDAGRALNRRVELVAP</sequence>
<keyword evidence="2 4" id="KW-0472">Membrane</keyword>
<reference evidence="8" key="1">
    <citation type="journal article" date="2002" name="DNA Res.">
        <title>Complete genomic sequence of nitrogen-fixing symbiotic bacterium Bradyrhizobium japonicum USDA110.</title>
        <authorList>
            <person name="Kaneko T."/>
            <person name="Nakamura Y."/>
            <person name="Sato S."/>
            <person name="Minamisawa K."/>
            <person name="Uchiumi T."/>
            <person name="Sasamoto S."/>
            <person name="Watanabe A."/>
            <person name="Idesawa K."/>
            <person name="Iriguchi M."/>
            <person name="Kawashima K."/>
            <person name="Kohara M."/>
            <person name="Matsumoto M."/>
            <person name="Shimpo S."/>
            <person name="Tsuruoka H."/>
            <person name="Wada T."/>
            <person name="Yamada M."/>
            <person name="Tabata S."/>
        </authorList>
    </citation>
    <scope>NUCLEOTIDE SEQUENCE [LARGE SCALE GENOMIC DNA]</scope>
    <source>
        <strain evidence="8">JCM 10833 / BCRC 13528 / IAM 13628 / NBRC 14792 / USDA 110</strain>
    </source>
</reference>
<organism evidence="7 8">
    <name type="scientific">Bradyrhizobium diazoefficiens (strain JCM 10833 / BCRC 13528 / IAM 13628 / NBRC 14792 / USDA 110)</name>
    <dbReference type="NCBI Taxonomy" id="224911"/>
    <lineage>
        <taxon>Bacteria</taxon>
        <taxon>Pseudomonadati</taxon>
        <taxon>Pseudomonadota</taxon>
        <taxon>Alphaproteobacteria</taxon>
        <taxon>Hyphomicrobiales</taxon>
        <taxon>Nitrobacteraceae</taxon>
        <taxon>Bradyrhizobium</taxon>
    </lineage>
</organism>
<keyword evidence="8" id="KW-1185">Reference proteome</keyword>
<comment type="subcellular location">
    <subcellularLocation>
        <location evidence="1">Cell outer membrane</location>
    </subcellularLocation>
</comment>
<proteinExistence type="predicted"/>
<feature type="signal peptide" evidence="5">
    <location>
        <begin position="1"/>
        <end position="29"/>
    </location>
</feature>
<dbReference type="EnsemblBacteria" id="BAC52611">
    <property type="protein sequence ID" value="BAC52611"/>
    <property type="gene ID" value="BAC52611"/>
</dbReference>
<evidence type="ECO:0000313" key="7">
    <source>
        <dbReference type="EMBL" id="BAC52611.1"/>
    </source>
</evidence>
<evidence type="ECO:0000256" key="5">
    <source>
        <dbReference type="SAM" id="SignalP"/>
    </source>
</evidence>
<evidence type="ECO:0000256" key="3">
    <source>
        <dbReference type="ARBA" id="ARBA00023237"/>
    </source>
</evidence>
<keyword evidence="3" id="KW-0998">Cell outer membrane</keyword>
<dbReference type="PROSITE" id="PS51123">
    <property type="entry name" value="OMPA_2"/>
    <property type="match status" value="1"/>
</dbReference>
<keyword evidence="5" id="KW-0732">Signal</keyword>
<evidence type="ECO:0000256" key="1">
    <source>
        <dbReference type="ARBA" id="ARBA00004442"/>
    </source>
</evidence>
<accession>Q89DU2</accession>
<dbReference type="InterPro" id="IPR050330">
    <property type="entry name" value="Bact_OuterMem_StrucFunc"/>
</dbReference>
<dbReference type="PANTHER" id="PTHR30329">
    <property type="entry name" value="STATOR ELEMENT OF FLAGELLAR MOTOR COMPLEX"/>
    <property type="match status" value="1"/>
</dbReference>
<dbReference type="CDD" id="cd07185">
    <property type="entry name" value="OmpA_C-like"/>
    <property type="match status" value="1"/>
</dbReference>
<dbReference type="Proteomes" id="UP000002526">
    <property type="component" value="Chromosome"/>
</dbReference>
<dbReference type="PATRIC" id="fig|224911.5.peg.7548"/>
<dbReference type="GO" id="GO:0009279">
    <property type="term" value="C:cell outer membrane"/>
    <property type="evidence" value="ECO:0000318"/>
    <property type="project" value="GO_Central"/>
</dbReference>
<evidence type="ECO:0000256" key="2">
    <source>
        <dbReference type="ARBA" id="ARBA00023136"/>
    </source>
</evidence>
<dbReference type="InterPro" id="IPR006665">
    <property type="entry name" value="OmpA-like"/>
</dbReference>
<dbReference type="InterPro" id="IPR006664">
    <property type="entry name" value="OMP_bac"/>
</dbReference>
<dbReference type="STRING" id="224911.AAV28_34405"/>
<dbReference type="eggNOG" id="COG2885">
    <property type="taxonomic scope" value="Bacteria"/>
</dbReference>
<dbReference type="EMBL" id="BA000040">
    <property type="protein sequence ID" value="BAC52611.1"/>
    <property type="molecule type" value="Genomic_DNA"/>
</dbReference>
<feature type="domain" description="OmpA-like" evidence="6">
    <location>
        <begin position="201"/>
        <end position="316"/>
    </location>
</feature>
<dbReference type="KEGG" id="bja:blr7346"/>
<dbReference type="Gene3D" id="3.30.1330.60">
    <property type="entry name" value="OmpA-like domain"/>
    <property type="match status" value="1"/>
</dbReference>
<dbReference type="SUPFAM" id="SSF103088">
    <property type="entry name" value="OmpA-like"/>
    <property type="match status" value="1"/>
</dbReference>
<evidence type="ECO:0000313" key="8">
    <source>
        <dbReference type="Proteomes" id="UP000002526"/>
    </source>
</evidence>
<dbReference type="PhylomeDB" id="Q89DU2"/>
<dbReference type="Pfam" id="PF00691">
    <property type="entry name" value="OmpA"/>
    <property type="match status" value="1"/>
</dbReference>
<evidence type="ECO:0000256" key="4">
    <source>
        <dbReference type="PROSITE-ProRule" id="PRU00473"/>
    </source>
</evidence>
<dbReference type="HOGENOM" id="CLU_055761_0_0_5"/>
<dbReference type="AlphaFoldDB" id="Q89DU2"/>
<gene>
    <name evidence="7" type="ordered locus">blr7346</name>
</gene>
<dbReference type="InParanoid" id="Q89DU2"/>
<name>Q89DU2_BRADU</name>
<dbReference type="PANTHER" id="PTHR30329:SF21">
    <property type="entry name" value="LIPOPROTEIN YIAD-RELATED"/>
    <property type="match status" value="1"/>
</dbReference>